<reference evidence="1" key="1">
    <citation type="submission" date="2011-10" db="EMBL/GenBank/DDBJ databases">
        <title>Provirophages and transpovirons: unique mobilome of giant viruses.</title>
        <authorList>
            <person name="Desnues C."/>
            <person name="LaScola B."/>
            <person name="Yutin N."/>
            <person name="Fournous G."/>
            <person name="Koonin E."/>
            <person name="Raoult D."/>
        </authorList>
    </citation>
    <scope>NUCLEOTIDE SEQUENCE</scope>
    <source>
        <strain evidence="1">Mv13-c7</strain>
    </source>
</reference>
<dbReference type="EMBL" id="JN885992">
    <property type="protein sequence ID" value="AEX62091.1"/>
    <property type="molecule type" value="Genomic_DNA"/>
</dbReference>
<organism evidence="1">
    <name type="scientific">Megavirus courdo7</name>
    <dbReference type="NCBI Taxonomy" id="1128135"/>
    <lineage>
        <taxon>Viruses</taxon>
        <taxon>Varidnaviria</taxon>
        <taxon>Bamfordvirae</taxon>
        <taxon>Nucleocytoviricota</taxon>
        <taxon>Megaviricetes</taxon>
        <taxon>Imitervirales</taxon>
        <taxon>Mimiviridae</taxon>
        <taxon>Megamimivirinae</taxon>
        <taxon>Megavirus</taxon>
    </lineage>
</organism>
<protein>
    <submittedName>
        <fullName evidence="1">Uncharacterized protein</fullName>
    </submittedName>
</protein>
<proteinExistence type="predicted"/>
<accession>H2ECF3</accession>
<sequence>MNNLNNELDDKKLGYTQCFRIIKGQMVPINLYAKMIIEPEHESTHYIKLEPENKSTYDIKLEPEYKSTYDIKLNDIELK</sequence>
<evidence type="ECO:0000313" key="1">
    <source>
        <dbReference type="EMBL" id="AEX62091.1"/>
    </source>
</evidence>
<gene>
    <name evidence="1" type="ORF">c7_R1229</name>
</gene>
<name>H2ECF3_9VIRU</name>